<dbReference type="RefSeq" id="WP_235369860.1">
    <property type="nucleotide sequence ID" value="NZ_JAMATD010000020.1"/>
</dbReference>
<sequence>MDIRIEQFDKIVKMIEGAQAALNKYFFEYRIFTTFEYWLMIFFLIAPLVLLYFKIDKSKLFEICFYGYNIHVLFGYIDLYGRNLGYWNYPFPVLPPITGLSLDASLVPVTFMLVYQWTIKRKKNYYIYSLLTAVIFSFLFKPVLVRMGLFKLYQEINYIHLLICYVIVVFVAKWMMDLFLWIRRKYA</sequence>
<name>A0ABD4A4U6_9BACI</name>
<proteinExistence type="predicted"/>
<dbReference type="Proteomes" id="UP000032076">
    <property type="component" value="Unassembled WGS sequence"/>
</dbReference>
<feature type="transmembrane region" description="Helical" evidence="1">
    <location>
        <begin position="125"/>
        <end position="144"/>
    </location>
</feature>
<feature type="transmembrane region" description="Helical" evidence="1">
    <location>
        <begin position="35"/>
        <end position="53"/>
    </location>
</feature>
<feature type="transmembrane region" description="Helical" evidence="1">
    <location>
        <begin position="156"/>
        <end position="176"/>
    </location>
</feature>
<feature type="transmembrane region" description="Helical" evidence="1">
    <location>
        <begin position="97"/>
        <end position="118"/>
    </location>
</feature>
<gene>
    <name evidence="2" type="ORF">B4167_0353</name>
</gene>
<feature type="transmembrane region" description="Helical" evidence="1">
    <location>
        <begin position="60"/>
        <end position="77"/>
    </location>
</feature>
<keyword evidence="1" id="KW-0812">Transmembrane</keyword>
<comment type="caution">
    <text evidence="2">The sequence shown here is derived from an EMBL/GenBank/DDBJ whole genome shotgun (WGS) entry which is preliminary data.</text>
</comment>
<dbReference type="AlphaFoldDB" id="A0ABD4A4U6"/>
<keyword evidence="1" id="KW-0472">Membrane</keyword>
<evidence type="ECO:0000256" key="1">
    <source>
        <dbReference type="SAM" id="Phobius"/>
    </source>
</evidence>
<organism evidence="2 3">
    <name type="scientific">Caldibacillus thermoamylovorans</name>
    <dbReference type="NCBI Taxonomy" id="35841"/>
    <lineage>
        <taxon>Bacteria</taxon>
        <taxon>Bacillati</taxon>
        <taxon>Bacillota</taxon>
        <taxon>Bacilli</taxon>
        <taxon>Bacillales</taxon>
        <taxon>Bacillaceae</taxon>
        <taxon>Caldibacillus</taxon>
    </lineage>
</organism>
<evidence type="ECO:0000313" key="2">
    <source>
        <dbReference type="EMBL" id="KIO71938.1"/>
    </source>
</evidence>
<reference evidence="2 3" key="1">
    <citation type="submission" date="2015-01" db="EMBL/GenBank/DDBJ databases">
        <title>Draft Genome Sequences of Four Bacillus thermoamylovorans Strains, Isolated From Food Products.</title>
        <authorList>
            <person name="Krawcyk A.O."/>
            <person name="Berendsen E.M."/>
            <person name="Eijlander R.T."/>
            <person name="de Jong A."/>
            <person name="Wells-Bennik M."/>
            <person name="Kuipers O.P."/>
        </authorList>
    </citation>
    <scope>NUCLEOTIDE SEQUENCE [LARGE SCALE GENOMIC DNA]</scope>
    <source>
        <strain evidence="2 3">B4167</strain>
    </source>
</reference>
<dbReference type="NCBIfam" id="NF041644">
    <property type="entry name" value="CBO0543_fam"/>
    <property type="match status" value="1"/>
</dbReference>
<keyword evidence="1" id="KW-1133">Transmembrane helix</keyword>
<protein>
    <submittedName>
        <fullName evidence="2">Uncharacterized protein</fullName>
    </submittedName>
</protein>
<accession>A0ABD4A4U6</accession>
<evidence type="ECO:0000313" key="3">
    <source>
        <dbReference type="Proteomes" id="UP000032076"/>
    </source>
</evidence>
<dbReference type="InterPro" id="IPR048147">
    <property type="entry name" value="CBO0543-like"/>
</dbReference>
<dbReference type="EMBL" id="JXLU01000105">
    <property type="protein sequence ID" value="KIO71938.1"/>
    <property type="molecule type" value="Genomic_DNA"/>
</dbReference>